<keyword evidence="1" id="KW-0812">Transmembrane</keyword>
<gene>
    <name evidence="2" type="ORF">RDWZM_008304</name>
</gene>
<keyword evidence="1" id="KW-0472">Membrane</keyword>
<reference evidence="2" key="1">
    <citation type="submission" date="2022-12" db="EMBL/GenBank/DDBJ databases">
        <title>Genome assemblies of Blomia tropicalis.</title>
        <authorList>
            <person name="Cui Y."/>
        </authorList>
    </citation>
    <scope>NUCLEOTIDE SEQUENCE</scope>
    <source>
        <tissue evidence="2">Adult mites</tissue>
    </source>
</reference>
<proteinExistence type="predicted"/>
<evidence type="ECO:0000256" key="1">
    <source>
        <dbReference type="SAM" id="Phobius"/>
    </source>
</evidence>
<dbReference type="AlphaFoldDB" id="A0A9Q0M1H7"/>
<organism evidence="2 3">
    <name type="scientific">Blomia tropicalis</name>
    <name type="common">Mite</name>
    <dbReference type="NCBI Taxonomy" id="40697"/>
    <lineage>
        <taxon>Eukaryota</taxon>
        <taxon>Metazoa</taxon>
        <taxon>Ecdysozoa</taxon>
        <taxon>Arthropoda</taxon>
        <taxon>Chelicerata</taxon>
        <taxon>Arachnida</taxon>
        <taxon>Acari</taxon>
        <taxon>Acariformes</taxon>
        <taxon>Sarcoptiformes</taxon>
        <taxon>Astigmata</taxon>
        <taxon>Glycyphagoidea</taxon>
        <taxon>Echimyopodidae</taxon>
        <taxon>Blomia</taxon>
    </lineage>
</organism>
<accession>A0A9Q0M1H7</accession>
<protein>
    <submittedName>
        <fullName evidence="2">Uncharacterized protein</fullName>
    </submittedName>
</protein>
<evidence type="ECO:0000313" key="2">
    <source>
        <dbReference type="EMBL" id="KAJ6217147.1"/>
    </source>
</evidence>
<feature type="transmembrane region" description="Helical" evidence="1">
    <location>
        <begin position="45"/>
        <end position="64"/>
    </location>
</feature>
<dbReference type="EMBL" id="JAPWDV010000003">
    <property type="protein sequence ID" value="KAJ6217147.1"/>
    <property type="molecule type" value="Genomic_DNA"/>
</dbReference>
<name>A0A9Q0M1H7_BLOTA</name>
<sequence>MLLLFSVRSFVRFVFVYDVISSCGGTWCVCGTIRGTRKATNGSNVVTYLLFEALPHLIVMVITYKCTCTEKCHDDNGNGKVVLLSIMMILLLRSIYDGILAKNGNVHHDKHIREIESIKGTSSIDRSRPLWQ</sequence>
<evidence type="ECO:0000313" key="3">
    <source>
        <dbReference type="Proteomes" id="UP001142055"/>
    </source>
</evidence>
<dbReference type="Proteomes" id="UP001142055">
    <property type="component" value="Chromosome 3"/>
</dbReference>
<comment type="caution">
    <text evidence="2">The sequence shown here is derived from an EMBL/GenBank/DDBJ whole genome shotgun (WGS) entry which is preliminary data.</text>
</comment>
<keyword evidence="3" id="KW-1185">Reference proteome</keyword>
<feature type="transmembrane region" description="Helical" evidence="1">
    <location>
        <begin position="12"/>
        <end position="33"/>
    </location>
</feature>
<keyword evidence="1" id="KW-1133">Transmembrane helix</keyword>